<dbReference type="InterPro" id="IPR003609">
    <property type="entry name" value="Pan_app"/>
</dbReference>
<dbReference type="OrthoDB" id="5858677at2759"/>
<protein>
    <submittedName>
        <fullName evidence="2">Macrophage mannose receptor 1</fullName>
    </submittedName>
</protein>
<dbReference type="PROSITE" id="PS50948">
    <property type="entry name" value="PAN"/>
    <property type="match status" value="1"/>
</dbReference>
<accession>A0A6S7HLK9</accession>
<gene>
    <name evidence="2" type="ORF">PACLA_8A039870</name>
</gene>
<evidence type="ECO:0000256" key="1">
    <source>
        <dbReference type="SAM" id="MobiDB-lite"/>
    </source>
</evidence>
<dbReference type="SMART" id="SM00458">
    <property type="entry name" value="RICIN"/>
    <property type="match status" value="1"/>
</dbReference>
<organism evidence="2 3">
    <name type="scientific">Paramuricea clavata</name>
    <name type="common">Red gorgonian</name>
    <name type="synonym">Violescent sea-whip</name>
    <dbReference type="NCBI Taxonomy" id="317549"/>
    <lineage>
        <taxon>Eukaryota</taxon>
        <taxon>Metazoa</taxon>
        <taxon>Cnidaria</taxon>
        <taxon>Anthozoa</taxon>
        <taxon>Octocorallia</taxon>
        <taxon>Malacalcyonacea</taxon>
        <taxon>Plexauridae</taxon>
        <taxon>Paramuricea</taxon>
    </lineage>
</organism>
<feature type="region of interest" description="Disordered" evidence="1">
    <location>
        <begin position="114"/>
        <end position="161"/>
    </location>
</feature>
<dbReference type="Pfam" id="PF24562">
    <property type="entry name" value="CysR_MRC2_N"/>
    <property type="match status" value="1"/>
</dbReference>
<dbReference type="InterPro" id="IPR035992">
    <property type="entry name" value="Ricin_B-like_lectins"/>
</dbReference>
<feature type="non-terminal residue" evidence="2">
    <location>
        <position position="1"/>
    </location>
</feature>
<dbReference type="AlphaFoldDB" id="A0A6S7HLK9"/>
<feature type="compositionally biased region" description="Polar residues" evidence="1">
    <location>
        <begin position="114"/>
        <end position="131"/>
    </location>
</feature>
<dbReference type="SUPFAM" id="SSF50370">
    <property type="entry name" value="Ricin B-like lectins"/>
    <property type="match status" value="1"/>
</dbReference>
<feature type="compositionally biased region" description="Low complexity" evidence="1">
    <location>
        <begin position="132"/>
        <end position="153"/>
    </location>
</feature>
<name>A0A6S7HLK9_PARCT</name>
<dbReference type="PROSITE" id="PS50231">
    <property type="entry name" value="RICIN_B_LECTIN"/>
    <property type="match status" value="1"/>
</dbReference>
<evidence type="ECO:0000313" key="2">
    <source>
        <dbReference type="EMBL" id="CAB3995547.1"/>
    </source>
</evidence>
<dbReference type="InterPro" id="IPR000772">
    <property type="entry name" value="Ricin_B_lectin"/>
</dbReference>
<dbReference type="Gene3D" id="2.80.10.50">
    <property type="match status" value="1"/>
</dbReference>
<evidence type="ECO:0000313" key="3">
    <source>
        <dbReference type="Proteomes" id="UP001152795"/>
    </source>
</evidence>
<reference evidence="2" key="1">
    <citation type="submission" date="2020-04" db="EMBL/GenBank/DDBJ databases">
        <authorList>
            <person name="Alioto T."/>
            <person name="Alioto T."/>
            <person name="Gomez Garrido J."/>
        </authorList>
    </citation>
    <scope>NUCLEOTIDE SEQUENCE</scope>
    <source>
        <strain evidence="2">A484AB</strain>
    </source>
</reference>
<keyword evidence="2" id="KW-0675">Receptor</keyword>
<dbReference type="Proteomes" id="UP001152795">
    <property type="component" value="Unassembled WGS sequence"/>
</dbReference>
<sequence length="354" mass="40342">YRLDSTKTIKYVHAESGWDCILQCMLQDESCRSINFGKTRAGQENCELLKTVDLEEPAGSLKKNESFDYYKLLQPERKPEDVVSSSTSSQIEKISTGVSYKNVIKKRTLYLVTNRSTTNKQHPTRYNQKLNSQSTPKKTSGPTTQPTTRSTSKTETDVYTTPPGIQASKEFLIYNKAHDKCISIENEGITARPCNRMTDNQKWRWTQYEQLQNILNQTCLTASKTAVNWDHLKLSMCDRHDTYQVWTCEDDFVRLNGTILNLNYGNVQGGDNVVLYKGNGSWSMWKVHGEDVRVCEKRPGVLSQSYVERMFDSAKNCSISPDNPVFTSLTSLDQSKFTLALELDENRVDLITMG</sequence>
<dbReference type="EMBL" id="CACRXK020002684">
    <property type="protein sequence ID" value="CAB3995547.1"/>
    <property type="molecule type" value="Genomic_DNA"/>
</dbReference>
<proteinExistence type="predicted"/>
<keyword evidence="3" id="KW-1185">Reference proteome</keyword>
<comment type="caution">
    <text evidence="2">The sequence shown here is derived from an EMBL/GenBank/DDBJ whole genome shotgun (WGS) entry which is preliminary data.</text>
</comment>